<proteinExistence type="predicted"/>
<accession>A0A5J4X338</accession>
<protein>
    <submittedName>
        <fullName evidence="1">Uncharacterized protein</fullName>
    </submittedName>
</protein>
<dbReference type="EMBL" id="SNRW01000363">
    <property type="protein sequence ID" value="KAA6401620.1"/>
    <property type="molecule type" value="Genomic_DNA"/>
</dbReference>
<gene>
    <name evidence="1" type="ORF">EZS28_002862</name>
</gene>
<dbReference type="Proteomes" id="UP000324800">
    <property type="component" value="Unassembled WGS sequence"/>
</dbReference>
<reference evidence="1 2" key="1">
    <citation type="submission" date="2019-03" db="EMBL/GenBank/DDBJ databases">
        <title>Single cell metagenomics reveals metabolic interactions within the superorganism composed of flagellate Streblomastix strix and complex community of Bacteroidetes bacteria on its surface.</title>
        <authorList>
            <person name="Treitli S.C."/>
            <person name="Kolisko M."/>
            <person name="Husnik F."/>
            <person name="Keeling P."/>
            <person name="Hampl V."/>
        </authorList>
    </citation>
    <scope>NUCLEOTIDE SEQUENCE [LARGE SCALE GENOMIC DNA]</scope>
    <source>
        <strain evidence="1">ST1C</strain>
    </source>
</reference>
<sequence>MVLKPDHIPRNIQTFYPKPLDSMMYILMEGRIIDQQPNQIFQIIQETSKGEYDIILCIQPPVAVNPLNGKLTPAIVIGYGIRQLNLPASAPNAEIGISKKIPHSLFLQTIDFNCETFSELFVHRSFNEFAAPSVKFNFKANLFPEIVIYQFIQQDYTIEQVAVPLAPRGSLVYLCPSLVIWVLGQSKNSYLLNVKLCG</sequence>
<evidence type="ECO:0000313" key="2">
    <source>
        <dbReference type="Proteomes" id="UP000324800"/>
    </source>
</evidence>
<evidence type="ECO:0000313" key="1">
    <source>
        <dbReference type="EMBL" id="KAA6401620.1"/>
    </source>
</evidence>
<comment type="caution">
    <text evidence="1">The sequence shown here is derived from an EMBL/GenBank/DDBJ whole genome shotgun (WGS) entry which is preliminary data.</text>
</comment>
<name>A0A5J4X338_9EUKA</name>
<organism evidence="1 2">
    <name type="scientific">Streblomastix strix</name>
    <dbReference type="NCBI Taxonomy" id="222440"/>
    <lineage>
        <taxon>Eukaryota</taxon>
        <taxon>Metamonada</taxon>
        <taxon>Preaxostyla</taxon>
        <taxon>Oxymonadida</taxon>
        <taxon>Streblomastigidae</taxon>
        <taxon>Streblomastix</taxon>
    </lineage>
</organism>
<dbReference type="AlphaFoldDB" id="A0A5J4X338"/>